<keyword evidence="3" id="KW-1185">Reference proteome</keyword>
<evidence type="ECO:0000259" key="1">
    <source>
        <dbReference type="Pfam" id="PF22294"/>
    </source>
</evidence>
<dbReference type="Proteomes" id="UP000614058">
    <property type="component" value="Unassembled WGS sequence"/>
</dbReference>
<sequence>MQRSEIKALCAQIHRLLAAQANEPAWAAIFAGLLARLNDETAPLAPIQADIRRLFAGAGSFSDLVMQTRGATDTAADTQLDRLRAKLFELISS</sequence>
<comment type="caution">
    <text evidence="2">The sequence shown here is derived from an EMBL/GenBank/DDBJ whole genome shotgun (WGS) entry which is preliminary data.</text>
</comment>
<reference evidence="2 3" key="1">
    <citation type="journal article" date="2021" name="Pathogens">
        <title>Isolation and Characterization of Kingella bonacorsii sp. nov., A Novel Kingella Species Detected in a Stable Periodontitis Subject.</title>
        <authorList>
            <person name="Antezack A."/>
            <person name="Boxberger M."/>
            <person name="Rolland C."/>
            <person name="Monnet-Corti V."/>
            <person name="La Scola B."/>
        </authorList>
    </citation>
    <scope>NUCLEOTIDE SEQUENCE [LARGE SCALE GENOMIC DNA]</scope>
    <source>
        <strain evidence="2 3">Marseille-Q4569</strain>
    </source>
</reference>
<proteinExistence type="predicted"/>
<evidence type="ECO:0000313" key="3">
    <source>
        <dbReference type="Proteomes" id="UP000614058"/>
    </source>
</evidence>
<gene>
    <name evidence="2" type="ORF">JDW22_08490</name>
</gene>
<dbReference type="RefSeq" id="WP_200522657.1">
    <property type="nucleotide sequence ID" value="NZ_JAEHNZ010000002.1"/>
</dbReference>
<name>A0ABS1BTM6_9NEIS</name>
<organism evidence="2 3">
    <name type="scientific">Kingella bonacorsii</name>
    <dbReference type="NCBI Taxonomy" id="2796361"/>
    <lineage>
        <taxon>Bacteria</taxon>
        <taxon>Pseudomonadati</taxon>
        <taxon>Pseudomonadota</taxon>
        <taxon>Betaproteobacteria</taxon>
        <taxon>Neisseriales</taxon>
        <taxon>Neisseriaceae</taxon>
        <taxon>Kingella</taxon>
    </lineage>
</organism>
<dbReference type="InterPro" id="IPR054239">
    <property type="entry name" value="DUF6966"/>
</dbReference>
<accession>A0ABS1BTM6</accession>
<feature type="domain" description="DUF6966" evidence="1">
    <location>
        <begin position="20"/>
        <end position="70"/>
    </location>
</feature>
<dbReference type="Pfam" id="PF22294">
    <property type="entry name" value="DUF6966"/>
    <property type="match status" value="1"/>
</dbReference>
<protein>
    <recommendedName>
        <fullName evidence="1">DUF6966 domain-containing protein</fullName>
    </recommendedName>
</protein>
<evidence type="ECO:0000313" key="2">
    <source>
        <dbReference type="EMBL" id="MBK0396609.1"/>
    </source>
</evidence>
<dbReference type="EMBL" id="JAEHNZ010000002">
    <property type="protein sequence ID" value="MBK0396609.1"/>
    <property type="molecule type" value="Genomic_DNA"/>
</dbReference>